<comment type="subcellular location">
    <subcellularLocation>
        <location evidence="1">Cell inner membrane</location>
        <topology evidence="1">Peripheral membrane protein</topology>
        <orientation evidence="1">Cytoplasmic side</orientation>
    </subcellularLocation>
</comment>
<evidence type="ECO:0000256" key="13">
    <source>
        <dbReference type="ARBA" id="ARBA00049201"/>
    </source>
</evidence>
<evidence type="ECO:0000256" key="4">
    <source>
        <dbReference type="ARBA" id="ARBA00022519"/>
    </source>
</evidence>
<evidence type="ECO:0000313" key="14">
    <source>
        <dbReference type="EMBL" id="GEC14154.1"/>
    </source>
</evidence>
<dbReference type="CDD" id="cd03789">
    <property type="entry name" value="GT9_LPS_heptosyltransferase"/>
    <property type="match status" value="1"/>
</dbReference>
<dbReference type="PANTHER" id="PTHR30160:SF19">
    <property type="entry name" value="LIPOPOLYSACCHARIDE HEPTOSYLTRANSFERASE 1"/>
    <property type="match status" value="1"/>
</dbReference>
<keyword evidence="6 14" id="KW-0808">Transferase</keyword>
<dbReference type="Proteomes" id="UP000318825">
    <property type="component" value="Unassembled WGS sequence"/>
</dbReference>
<evidence type="ECO:0000256" key="5">
    <source>
        <dbReference type="ARBA" id="ARBA00022676"/>
    </source>
</evidence>
<evidence type="ECO:0000256" key="10">
    <source>
        <dbReference type="ARBA" id="ARBA00044041"/>
    </source>
</evidence>
<organism evidence="14 15">
    <name type="scientific">Nitrobacter winogradskyi</name>
    <name type="common">Nitrobacter agilis</name>
    <dbReference type="NCBI Taxonomy" id="913"/>
    <lineage>
        <taxon>Bacteria</taxon>
        <taxon>Pseudomonadati</taxon>
        <taxon>Pseudomonadota</taxon>
        <taxon>Alphaproteobacteria</taxon>
        <taxon>Hyphomicrobiales</taxon>
        <taxon>Nitrobacteraceae</taxon>
        <taxon>Nitrobacter</taxon>
    </lineage>
</organism>
<dbReference type="EMBL" id="BJNF01000002">
    <property type="protein sequence ID" value="GEC14154.1"/>
    <property type="molecule type" value="Genomic_DNA"/>
</dbReference>
<comment type="pathway">
    <text evidence="2">Bacterial outer membrane biogenesis; LPS core biosynthesis.</text>
</comment>
<evidence type="ECO:0000256" key="7">
    <source>
        <dbReference type="ARBA" id="ARBA00022985"/>
    </source>
</evidence>
<evidence type="ECO:0000256" key="2">
    <source>
        <dbReference type="ARBA" id="ARBA00004713"/>
    </source>
</evidence>
<keyword evidence="4" id="KW-0997">Cell inner membrane</keyword>
<dbReference type="GO" id="GO:0009244">
    <property type="term" value="P:lipopolysaccharide core region biosynthetic process"/>
    <property type="evidence" value="ECO:0007669"/>
    <property type="project" value="InterPro"/>
</dbReference>
<evidence type="ECO:0000256" key="8">
    <source>
        <dbReference type="ARBA" id="ARBA00023136"/>
    </source>
</evidence>
<dbReference type="AlphaFoldDB" id="A0A4Y3W570"/>
<comment type="similarity">
    <text evidence="9">Belongs to the glycosyltransferase 9 family.</text>
</comment>
<dbReference type="SUPFAM" id="SSF53756">
    <property type="entry name" value="UDP-Glycosyltransferase/glycogen phosphorylase"/>
    <property type="match status" value="1"/>
</dbReference>
<dbReference type="InterPro" id="IPR011908">
    <property type="entry name" value="LipoPS_heptosylTferase-I"/>
</dbReference>
<dbReference type="GO" id="GO:0008713">
    <property type="term" value="F:ADP-heptose-lipopolysaccharide heptosyltransferase activity"/>
    <property type="evidence" value="ECO:0007669"/>
    <property type="project" value="TreeGrafter"/>
</dbReference>
<dbReference type="GO" id="GO:0005886">
    <property type="term" value="C:plasma membrane"/>
    <property type="evidence" value="ECO:0007669"/>
    <property type="project" value="UniProtKB-SubCell"/>
</dbReference>
<evidence type="ECO:0000256" key="1">
    <source>
        <dbReference type="ARBA" id="ARBA00004515"/>
    </source>
</evidence>
<evidence type="ECO:0000256" key="12">
    <source>
        <dbReference type="ARBA" id="ARBA00044330"/>
    </source>
</evidence>
<protein>
    <recommendedName>
        <fullName evidence="11">Lipopolysaccharide heptosyltransferase 1</fullName>
        <ecNumber evidence="10">2.4.99.23</ecNumber>
    </recommendedName>
    <alternativeName>
        <fullName evidence="12">ADP-heptose:lipopolysaccharide heptosyltransferase I</fullName>
    </alternativeName>
</protein>
<keyword evidence="3" id="KW-1003">Cell membrane</keyword>
<keyword evidence="5" id="KW-0328">Glycosyltransferase</keyword>
<dbReference type="Pfam" id="PF01075">
    <property type="entry name" value="Glyco_transf_9"/>
    <property type="match status" value="1"/>
</dbReference>
<dbReference type="InterPro" id="IPR051199">
    <property type="entry name" value="LPS_LOS_Heptosyltrfase"/>
</dbReference>
<keyword evidence="7" id="KW-0448">Lipopolysaccharide biosynthesis</keyword>
<dbReference type="OrthoDB" id="9807356at2"/>
<gene>
    <name evidence="14" type="ORF">NWI01_00460</name>
</gene>
<sequence length="314" mass="34306">MTDVLIIKTSSLGDIVHQMPAIVDAARTCPRLRLTWLVEEAFAPLVRLHPSVADVIPVATRRWRSQLGAIATWREIGAFRTWLRRQSFEKVIDTQGLIRSAIMTRVARGARHGYDARSIREPLAARFYDVRHTVGRDLHAVTRNRILTGLSLGYEPTGDVDYGLNSPARMGGQRYVVLLHGTSRLSKTWRVEDWIETGRWLQTNGLQAVLPWGTEAERLLSERLSGEIAGSRVQPRQSLDLTAQMIGNAALVIGVDTGLMHLAAAYRVPLIGIYVSTDPGLTGPVGTGRMAVLGGKSGPPPAGQVIDAAEGLLA</sequence>
<dbReference type="GO" id="GO:0005829">
    <property type="term" value="C:cytosol"/>
    <property type="evidence" value="ECO:0007669"/>
    <property type="project" value="TreeGrafter"/>
</dbReference>
<evidence type="ECO:0000313" key="15">
    <source>
        <dbReference type="Proteomes" id="UP000318825"/>
    </source>
</evidence>
<dbReference type="EC" id="2.4.99.23" evidence="10"/>
<accession>A0A4Y3W570</accession>
<evidence type="ECO:0000256" key="6">
    <source>
        <dbReference type="ARBA" id="ARBA00022679"/>
    </source>
</evidence>
<proteinExistence type="inferred from homology"/>
<reference evidence="14 15" key="1">
    <citation type="submission" date="2019-06" db="EMBL/GenBank/DDBJ databases">
        <title>Whole genome shotgun sequence of Nitrobacter winogradskyi NBRC 14297.</title>
        <authorList>
            <person name="Hosoyama A."/>
            <person name="Uohara A."/>
            <person name="Ohji S."/>
            <person name="Ichikawa N."/>
        </authorList>
    </citation>
    <scope>NUCLEOTIDE SEQUENCE [LARGE SCALE GENOMIC DNA]</scope>
    <source>
        <strain evidence="14 15">NBRC 14297</strain>
    </source>
</reference>
<dbReference type="PANTHER" id="PTHR30160">
    <property type="entry name" value="TETRAACYLDISACCHARIDE 4'-KINASE-RELATED"/>
    <property type="match status" value="1"/>
</dbReference>
<dbReference type="RefSeq" id="WP_141381748.1">
    <property type="nucleotide sequence ID" value="NZ_BJNF01000002.1"/>
</dbReference>
<keyword evidence="8" id="KW-0472">Membrane</keyword>
<comment type="caution">
    <text evidence="14">The sequence shown here is derived from an EMBL/GenBank/DDBJ whole genome shotgun (WGS) entry which is preliminary data.</text>
</comment>
<dbReference type="InterPro" id="IPR002201">
    <property type="entry name" value="Glyco_trans_9"/>
</dbReference>
<name>A0A4Y3W570_NITWI</name>
<evidence type="ECO:0000256" key="11">
    <source>
        <dbReference type="ARBA" id="ARBA00044190"/>
    </source>
</evidence>
<dbReference type="NCBIfam" id="TIGR02193">
    <property type="entry name" value="heptsyl_trn_I"/>
    <property type="match status" value="1"/>
</dbReference>
<evidence type="ECO:0000256" key="3">
    <source>
        <dbReference type="ARBA" id="ARBA00022475"/>
    </source>
</evidence>
<dbReference type="Gene3D" id="3.40.50.2000">
    <property type="entry name" value="Glycogen Phosphorylase B"/>
    <property type="match status" value="2"/>
</dbReference>
<comment type="catalytic activity">
    <reaction evidence="13">
        <text>an alpha-Kdo-(2-&gt;4)-alpha-Kdo-(2-&gt;6)-lipid A + ADP-L-glycero-beta-D-manno-heptose = an L-alpha-D-Hep-(1-&gt;5)-[alpha-Kdo-(2-&gt;4)]-alpha-Kdo-(2-&gt;6)-lipid A + ADP + H(+)</text>
        <dbReference type="Rhea" id="RHEA:74067"/>
        <dbReference type="ChEBI" id="CHEBI:15378"/>
        <dbReference type="ChEBI" id="CHEBI:61506"/>
        <dbReference type="ChEBI" id="CHEBI:176431"/>
        <dbReference type="ChEBI" id="CHEBI:193068"/>
        <dbReference type="ChEBI" id="CHEBI:456216"/>
        <dbReference type="EC" id="2.4.99.23"/>
    </reaction>
</comment>
<evidence type="ECO:0000256" key="9">
    <source>
        <dbReference type="ARBA" id="ARBA00043995"/>
    </source>
</evidence>